<proteinExistence type="predicted"/>
<evidence type="ECO:0000313" key="3">
    <source>
        <dbReference type="Proteomes" id="UP000076881"/>
    </source>
</evidence>
<dbReference type="STRING" id="1081108.A0A168J729"/>
<protein>
    <recommendedName>
        <fullName evidence="4">Secreted protein</fullName>
    </recommendedName>
</protein>
<comment type="caution">
    <text evidence="2">The sequence shown here is derived from an EMBL/GenBank/DDBJ whole genome shotgun (WGS) entry which is preliminary data.</text>
</comment>
<dbReference type="PANTHER" id="PTHR39603">
    <property type="entry name" value="CYANOVIRIN-N DOMAIN-CONTAINING PROTEIN"/>
    <property type="match status" value="1"/>
</dbReference>
<gene>
    <name evidence="2" type="ORF">LEL_03570</name>
</gene>
<dbReference type="Proteomes" id="UP000076881">
    <property type="component" value="Unassembled WGS sequence"/>
</dbReference>
<evidence type="ECO:0000256" key="1">
    <source>
        <dbReference type="SAM" id="SignalP"/>
    </source>
</evidence>
<dbReference type="AlphaFoldDB" id="A0A168J729"/>
<name>A0A168J729_CORDF</name>
<dbReference type="EMBL" id="AZHF01000002">
    <property type="protein sequence ID" value="OAA80084.1"/>
    <property type="molecule type" value="Genomic_DNA"/>
</dbReference>
<keyword evidence="1" id="KW-0732">Signal</keyword>
<dbReference type="OrthoDB" id="2112446at2759"/>
<organism evidence="2 3">
    <name type="scientific">Akanthomyces lecanii RCEF 1005</name>
    <dbReference type="NCBI Taxonomy" id="1081108"/>
    <lineage>
        <taxon>Eukaryota</taxon>
        <taxon>Fungi</taxon>
        <taxon>Dikarya</taxon>
        <taxon>Ascomycota</taxon>
        <taxon>Pezizomycotina</taxon>
        <taxon>Sordariomycetes</taxon>
        <taxon>Hypocreomycetidae</taxon>
        <taxon>Hypocreales</taxon>
        <taxon>Cordycipitaceae</taxon>
        <taxon>Akanthomyces</taxon>
        <taxon>Cordyceps confragosa</taxon>
    </lineage>
</organism>
<sequence>MFANFLLAALPLVPAALAGTMQYPTVIPGPGLPSLESLGLTSELLYKMEPTTPKVDARDALAANYVAKCDSDPAAYVAKGDLQACLNYLNAIGSRDCTVPGDMRPIRYCVAGQADVNGLSITGVVQTTRCSAVAHAVNYVLQSCVRDQKAAGSEAAFNNGDVIVSSLVTGFACRS</sequence>
<evidence type="ECO:0000313" key="2">
    <source>
        <dbReference type="EMBL" id="OAA80084.1"/>
    </source>
</evidence>
<feature type="signal peptide" evidence="1">
    <location>
        <begin position="1"/>
        <end position="18"/>
    </location>
</feature>
<keyword evidence="3" id="KW-1185">Reference proteome</keyword>
<feature type="chain" id="PRO_5007898030" description="Secreted protein" evidence="1">
    <location>
        <begin position="19"/>
        <end position="175"/>
    </location>
</feature>
<evidence type="ECO:0008006" key="4">
    <source>
        <dbReference type="Google" id="ProtNLM"/>
    </source>
</evidence>
<dbReference type="PANTHER" id="PTHR39603:SF1">
    <property type="entry name" value="CYANOVIRIN-N DOMAIN-CONTAINING PROTEIN"/>
    <property type="match status" value="1"/>
</dbReference>
<reference evidence="2 3" key="1">
    <citation type="journal article" date="2016" name="Genome Biol. Evol.">
        <title>Divergent and convergent evolution of fungal pathogenicity.</title>
        <authorList>
            <person name="Shang Y."/>
            <person name="Xiao G."/>
            <person name="Zheng P."/>
            <person name="Cen K."/>
            <person name="Zhan S."/>
            <person name="Wang C."/>
        </authorList>
    </citation>
    <scope>NUCLEOTIDE SEQUENCE [LARGE SCALE GENOMIC DNA]</scope>
    <source>
        <strain evidence="2 3">RCEF 1005</strain>
    </source>
</reference>
<accession>A0A168J729</accession>